<dbReference type="Proteomes" id="UP001054945">
    <property type="component" value="Unassembled WGS sequence"/>
</dbReference>
<proteinExistence type="predicted"/>
<evidence type="ECO:0000313" key="1">
    <source>
        <dbReference type="EMBL" id="GIY41823.1"/>
    </source>
</evidence>
<evidence type="ECO:0000313" key="2">
    <source>
        <dbReference type="Proteomes" id="UP001054945"/>
    </source>
</evidence>
<protein>
    <submittedName>
        <fullName evidence="1">Uncharacterized protein</fullName>
    </submittedName>
</protein>
<organism evidence="1 2">
    <name type="scientific">Caerostris extrusa</name>
    <name type="common">Bark spider</name>
    <name type="synonym">Caerostris bankana</name>
    <dbReference type="NCBI Taxonomy" id="172846"/>
    <lineage>
        <taxon>Eukaryota</taxon>
        <taxon>Metazoa</taxon>
        <taxon>Ecdysozoa</taxon>
        <taxon>Arthropoda</taxon>
        <taxon>Chelicerata</taxon>
        <taxon>Arachnida</taxon>
        <taxon>Araneae</taxon>
        <taxon>Araneomorphae</taxon>
        <taxon>Entelegynae</taxon>
        <taxon>Araneoidea</taxon>
        <taxon>Araneidae</taxon>
        <taxon>Caerostris</taxon>
    </lineage>
</organism>
<dbReference type="EMBL" id="BPLR01010764">
    <property type="protein sequence ID" value="GIY41823.1"/>
    <property type="molecule type" value="Genomic_DNA"/>
</dbReference>
<dbReference type="AlphaFoldDB" id="A0AAV4TCV6"/>
<name>A0AAV4TCV6_CAEEX</name>
<keyword evidence="2" id="KW-1185">Reference proteome</keyword>
<reference evidence="1 2" key="1">
    <citation type="submission" date="2021-06" db="EMBL/GenBank/DDBJ databases">
        <title>Caerostris extrusa draft genome.</title>
        <authorList>
            <person name="Kono N."/>
            <person name="Arakawa K."/>
        </authorList>
    </citation>
    <scope>NUCLEOTIDE SEQUENCE [LARGE SCALE GENOMIC DNA]</scope>
</reference>
<sequence length="90" mass="10752">MRVDDDQRHAYQHLDQIADKIDYSIQALMNRFSLIQQSVLDQNLIDLKKLTIYGCIARVPATTKLLERLRVFRARSEYLQEFYKKFEDEA</sequence>
<gene>
    <name evidence="1" type="ORF">CEXT_802121</name>
</gene>
<comment type="caution">
    <text evidence="1">The sequence shown here is derived from an EMBL/GenBank/DDBJ whole genome shotgun (WGS) entry which is preliminary data.</text>
</comment>
<accession>A0AAV4TCV6</accession>